<dbReference type="SUPFAM" id="SSF53474">
    <property type="entry name" value="alpha/beta-Hydrolases"/>
    <property type="match status" value="1"/>
</dbReference>
<reference evidence="1" key="1">
    <citation type="submission" date="2023-03" db="EMBL/GenBank/DDBJ databases">
        <title>Massive genome expansion in bonnet fungi (Mycena s.s.) driven by repeated elements and novel gene families across ecological guilds.</title>
        <authorList>
            <consortium name="Lawrence Berkeley National Laboratory"/>
            <person name="Harder C.B."/>
            <person name="Miyauchi S."/>
            <person name="Viragh M."/>
            <person name="Kuo A."/>
            <person name="Thoen E."/>
            <person name="Andreopoulos B."/>
            <person name="Lu D."/>
            <person name="Skrede I."/>
            <person name="Drula E."/>
            <person name="Henrissat B."/>
            <person name="Morin E."/>
            <person name="Kohler A."/>
            <person name="Barry K."/>
            <person name="LaButti K."/>
            <person name="Morin E."/>
            <person name="Salamov A."/>
            <person name="Lipzen A."/>
            <person name="Mereny Z."/>
            <person name="Hegedus B."/>
            <person name="Baldrian P."/>
            <person name="Stursova M."/>
            <person name="Weitz H."/>
            <person name="Taylor A."/>
            <person name="Grigoriev I.V."/>
            <person name="Nagy L.G."/>
            <person name="Martin F."/>
            <person name="Kauserud H."/>
        </authorList>
    </citation>
    <scope>NUCLEOTIDE SEQUENCE</scope>
    <source>
        <strain evidence="1">CBHHK188m</strain>
    </source>
</reference>
<comment type="caution">
    <text evidence="1">The sequence shown here is derived from an EMBL/GenBank/DDBJ whole genome shotgun (WGS) entry which is preliminary data.</text>
</comment>
<keyword evidence="2" id="KW-1185">Reference proteome</keyword>
<gene>
    <name evidence="1" type="ORF">DFH07DRAFT_781989</name>
</gene>
<organism evidence="1 2">
    <name type="scientific">Mycena maculata</name>
    <dbReference type="NCBI Taxonomy" id="230809"/>
    <lineage>
        <taxon>Eukaryota</taxon>
        <taxon>Fungi</taxon>
        <taxon>Dikarya</taxon>
        <taxon>Basidiomycota</taxon>
        <taxon>Agaricomycotina</taxon>
        <taxon>Agaricomycetes</taxon>
        <taxon>Agaricomycetidae</taxon>
        <taxon>Agaricales</taxon>
        <taxon>Marasmiineae</taxon>
        <taxon>Mycenaceae</taxon>
        <taxon>Mycena</taxon>
    </lineage>
</organism>
<dbReference type="InterPro" id="IPR029058">
    <property type="entry name" value="AB_hydrolase_fold"/>
</dbReference>
<evidence type="ECO:0008006" key="3">
    <source>
        <dbReference type="Google" id="ProtNLM"/>
    </source>
</evidence>
<proteinExistence type="predicted"/>
<dbReference type="AlphaFoldDB" id="A0AAD7HX24"/>
<protein>
    <recommendedName>
        <fullName evidence="3">AB hydrolase-1 domain-containing protein</fullName>
    </recommendedName>
</protein>
<accession>A0AAD7HX24</accession>
<evidence type="ECO:0000313" key="1">
    <source>
        <dbReference type="EMBL" id="KAJ7729244.1"/>
    </source>
</evidence>
<evidence type="ECO:0000313" key="2">
    <source>
        <dbReference type="Proteomes" id="UP001215280"/>
    </source>
</evidence>
<dbReference type="Gene3D" id="3.40.50.1820">
    <property type="entry name" value="alpha/beta hydrolase"/>
    <property type="match status" value="1"/>
</dbReference>
<name>A0AAD7HX24_9AGAR</name>
<dbReference type="Proteomes" id="UP001215280">
    <property type="component" value="Unassembled WGS sequence"/>
</dbReference>
<sequence length="267" mass="30593">MSYQIQTHTILFQPRTGLYSLANQYIPQDRAPDGFWHFAYKEQWEVVIARIFELFPGRVNKMWAIDWQNHGDSAVMNDHTLQTKAASLTLAIFQISLPISPIVAVILFEPVHILQPVTAGDERILKGQLNIWGVKLRQTTFASREDASVWARKRMPWKTWDDCPLKSTDQEIWQCEPNVPIMAGHLYTKLCATFPVHRIFGQHPDMYSNATRDRFFDGKEGRTMASAQIIPRAGHLLVQEKPDTAAEMVVLILGQVQVDQLVEKARL</sequence>
<dbReference type="EMBL" id="JARJLG010000199">
    <property type="protein sequence ID" value="KAJ7729244.1"/>
    <property type="molecule type" value="Genomic_DNA"/>
</dbReference>